<reference evidence="16 17" key="1">
    <citation type="submission" date="2024-12" db="EMBL/GenBank/DDBJ databases">
        <authorList>
            <person name="Hu S."/>
        </authorList>
    </citation>
    <scope>NUCLEOTIDE SEQUENCE [LARGE SCALE GENOMIC DNA]</scope>
    <source>
        <strain evidence="16 17">P-25</strain>
    </source>
</reference>
<keyword evidence="4 14" id="KW-0812">Transmembrane</keyword>
<keyword evidence="5" id="KW-0479">Metal-binding</keyword>
<evidence type="ECO:0000256" key="10">
    <source>
        <dbReference type="ARBA" id="ARBA00023002"/>
    </source>
</evidence>
<evidence type="ECO:0000256" key="1">
    <source>
        <dbReference type="ARBA" id="ARBA00001947"/>
    </source>
</evidence>
<keyword evidence="17" id="KW-1185">Reference proteome</keyword>
<dbReference type="InterPro" id="IPR014430">
    <property type="entry name" value="Scs7"/>
</dbReference>
<keyword evidence="13" id="KW-0275">Fatty acid biosynthesis</keyword>
<feature type="transmembrane region" description="Helical" evidence="14">
    <location>
        <begin position="27"/>
        <end position="46"/>
    </location>
</feature>
<evidence type="ECO:0000256" key="2">
    <source>
        <dbReference type="ARBA" id="ARBA00004477"/>
    </source>
</evidence>
<keyword evidence="10" id="KW-0560">Oxidoreductase</keyword>
<gene>
    <name evidence="16" type="ORF">E5L68_005220</name>
</gene>
<keyword evidence="9 14" id="KW-1133">Transmembrane helix</keyword>
<evidence type="ECO:0000256" key="11">
    <source>
        <dbReference type="ARBA" id="ARBA00023098"/>
    </source>
</evidence>
<feature type="transmembrane region" description="Helical" evidence="14">
    <location>
        <begin position="139"/>
        <end position="159"/>
    </location>
</feature>
<evidence type="ECO:0000256" key="8">
    <source>
        <dbReference type="ARBA" id="ARBA00022833"/>
    </source>
</evidence>
<evidence type="ECO:0000256" key="9">
    <source>
        <dbReference type="ARBA" id="ARBA00022989"/>
    </source>
</evidence>
<evidence type="ECO:0000256" key="6">
    <source>
        <dbReference type="ARBA" id="ARBA00022824"/>
    </source>
</evidence>
<accession>A0ABW9JEE3</accession>
<evidence type="ECO:0000256" key="13">
    <source>
        <dbReference type="ARBA" id="ARBA00023160"/>
    </source>
</evidence>
<keyword evidence="11" id="KW-0443">Lipid metabolism</keyword>
<evidence type="ECO:0000256" key="7">
    <source>
        <dbReference type="ARBA" id="ARBA00022832"/>
    </source>
</evidence>
<keyword evidence="3" id="KW-0444">Lipid biosynthesis</keyword>
<dbReference type="PANTHER" id="PTHR12863:SF1">
    <property type="entry name" value="FATTY ACID 2-HYDROXYLASE"/>
    <property type="match status" value="1"/>
</dbReference>
<evidence type="ECO:0000313" key="17">
    <source>
        <dbReference type="Proteomes" id="UP001517367"/>
    </source>
</evidence>
<dbReference type="PANTHER" id="PTHR12863">
    <property type="entry name" value="FATTY ACID HYDROXYLASE"/>
    <property type="match status" value="1"/>
</dbReference>
<comment type="caution">
    <text evidence="16">The sequence shown here is derived from an EMBL/GenBank/DDBJ whole genome shotgun (WGS) entry which is preliminary data.</text>
</comment>
<protein>
    <submittedName>
        <fullName evidence="16">Sterol desaturase family protein</fullName>
    </submittedName>
</protein>
<dbReference type="Pfam" id="PF04116">
    <property type="entry name" value="FA_hydroxylase"/>
    <property type="match status" value="1"/>
</dbReference>
<feature type="transmembrane region" description="Helical" evidence="14">
    <location>
        <begin position="111"/>
        <end position="133"/>
    </location>
</feature>
<feature type="domain" description="Fatty acid hydroxylase" evidence="15">
    <location>
        <begin position="63"/>
        <end position="200"/>
    </location>
</feature>
<dbReference type="EMBL" id="SRMP02000005">
    <property type="protein sequence ID" value="MFN0290779.1"/>
    <property type="molecule type" value="Genomic_DNA"/>
</dbReference>
<evidence type="ECO:0000313" key="16">
    <source>
        <dbReference type="EMBL" id="MFN0290779.1"/>
    </source>
</evidence>
<sequence length="210" mass="25180">MAKNFISNSKESTRMFKSDLLEPLSKVKYYVPLIIYVPLIFFLAWKALFDAKTPLLEFFGWLVFGLFIWTITEYVLHRWIFHFYPTSKWGKRIHFIFHGVHHDYPNDAHRLVMPPSASIPLALGFYLFFDWLLPDTKEYSFFIGFIGGYLFYDMVHYALHHANFKSGFWKTLKHHHMLHHYQDASKGFGVSWMFWDSIFRSGFEKKREAQ</sequence>
<evidence type="ECO:0000256" key="12">
    <source>
        <dbReference type="ARBA" id="ARBA00023136"/>
    </source>
</evidence>
<keyword evidence="12 14" id="KW-0472">Membrane</keyword>
<comment type="cofactor">
    <cofactor evidence="1">
        <name>Zn(2+)</name>
        <dbReference type="ChEBI" id="CHEBI:29105"/>
    </cofactor>
</comment>
<proteinExistence type="predicted"/>
<keyword evidence="7" id="KW-0276">Fatty acid metabolism</keyword>
<dbReference type="InterPro" id="IPR006694">
    <property type="entry name" value="Fatty_acid_hydroxylase"/>
</dbReference>
<keyword evidence="8" id="KW-0862">Zinc</keyword>
<comment type="subcellular location">
    <subcellularLocation>
        <location evidence="2">Endoplasmic reticulum membrane</location>
        <topology evidence="2">Multi-pass membrane protein</topology>
    </subcellularLocation>
</comment>
<evidence type="ECO:0000259" key="15">
    <source>
        <dbReference type="Pfam" id="PF04116"/>
    </source>
</evidence>
<evidence type="ECO:0000256" key="5">
    <source>
        <dbReference type="ARBA" id="ARBA00022723"/>
    </source>
</evidence>
<evidence type="ECO:0000256" key="4">
    <source>
        <dbReference type="ARBA" id="ARBA00022692"/>
    </source>
</evidence>
<evidence type="ECO:0000256" key="3">
    <source>
        <dbReference type="ARBA" id="ARBA00022516"/>
    </source>
</evidence>
<dbReference type="Proteomes" id="UP001517367">
    <property type="component" value="Unassembled WGS sequence"/>
</dbReference>
<name>A0ABW9JEE3_9SPHI</name>
<dbReference type="RefSeq" id="WP_138729996.1">
    <property type="nucleotide sequence ID" value="NZ_SRMP02000005.1"/>
</dbReference>
<feature type="transmembrane region" description="Helical" evidence="14">
    <location>
        <begin position="58"/>
        <end position="76"/>
    </location>
</feature>
<organism evidence="16 17">
    <name type="scientific">Pedobacter helvus</name>
    <dbReference type="NCBI Taxonomy" id="2563444"/>
    <lineage>
        <taxon>Bacteria</taxon>
        <taxon>Pseudomonadati</taxon>
        <taxon>Bacteroidota</taxon>
        <taxon>Sphingobacteriia</taxon>
        <taxon>Sphingobacteriales</taxon>
        <taxon>Sphingobacteriaceae</taxon>
        <taxon>Pedobacter</taxon>
    </lineage>
</organism>
<keyword evidence="6" id="KW-0256">Endoplasmic reticulum</keyword>
<evidence type="ECO:0000256" key="14">
    <source>
        <dbReference type="SAM" id="Phobius"/>
    </source>
</evidence>